<dbReference type="EMBL" id="PQIB02000016">
    <property type="protein sequence ID" value="RLM60458.1"/>
    <property type="molecule type" value="Genomic_DNA"/>
</dbReference>
<sequence length="74" mass="8720">MPMNEKELIAMLQNYIKSMIDVNTLEIFRQKLAFILQETKARALSIPSIPLGEQELRDEIWEYVMLIDHDEALK</sequence>
<organism evidence="1 2">
    <name type="scientific">Panicum miliaceum</name>
    <name type="common">Proso millet</name>
    <name type="synonym">Broomcorn millet</name>
    <dbReference type="NCBI Taxonomy" id="4540"/>
    <lineage>
        <taxon>Eukaryota</taxon>
        <taxon>Viridiplantae</taxon>
        <taxon>Streptophyta</taxon>
        <taxon>Embryophyta</taxon>
        <taxon>Tracheophyta</taxon>
        <taxon>Spermatophyta</taxon>
        <taxon>Magnoliopsida</taxon>
        <taxon>Liliopsida</taxon>
        <taxon>Poales</taxon>
        <taxon>Poaceae</taxon>
        <taxon>PACMAD clade</taxon>
        <taxon>Panicoideae</taxon>
        <taxon>Panicodae</taxon>
        <taxon>Paniceae</taxon>
        <taxon>Panicinae</taxon>
        <taxon>Panicum</taxon>
        <taxon>Panicum sect. Panicum</taxon>
    </lineage>
</organism>
<dbReference type="OrthoDB" id="696656at2759"/>
<protein>
    <submittedName>
        <fullName evidence="1">Uncharacterized protein</fullName>
    </submittedName>
</protein>
<accession>A0A3L6PKW9</accession>
<gene>
    <name evidence="1" type="ORF">C2845_PM14G10600</name>
</gene>
<keyword evidence="2" id="KW-1185">Reference proteome</keyword>
<reference evidence="2" key="1">
    <citation type="journal article" date="2019" name="Nat. Commun.">
        <title>The genome of broomcorn millet.</title>
        <authorList>
            <person name="Zou C."/>
            <person name="Miki D."/>
            <person name="Li D."/>
            <person name="Tang Q."/>
            <person name="Xiao L."/>
            <person name="Rajput S."/>
            <person name="Deng P."/>
            <person name="Jia W."/>
            <person name="Huang R."/>
            <person name="Zhang M."/>
            <person name="Sun Y."/>
            <person name="Hu J."/>
            <person name="Fu X."/>
            <person name="Schnable P.S."/>
            <person name="Li F."/>
            <person name="Zhang H."/>
            <person name="Feng B."/>
            <person name="Zhu X."/>
            <person name="Liu R."/>
            <person name="Schnable J.C."/>
            <person name="Zhu J.-K."/>
            <person name="Zhang H."/>
        </authorList>
    </citation>
    <scope>NUCLEOTIDE SEQUENCE [LARGE SCALE GENOMIC DNA]</scope>
</reference>
<dbReference type="Proteomes" id="UP000275267">
    <property type="component" value="Unassembled WGS sequence"/>
</dbReference>
<evidence type="ECO:0000313" key="1">
    <source>
        <dbReference type="EMBL" id="RLM60458.1"/>
    </source>
</evidence>
<dbReference type="AlphaFoldDB" id="A0A3L6PKW9"/>
<comment type="caution">
    <text evidence="1">The sequence shown here is derived from an EMBL/GenBank/DDBJ whole genome shotgun (WGS) entry which is preliminary data.</text>
</comment>
<evidence type="ECO:0000313" key="2">
    <source>
        <dbReference type="Proteomes" id="UP000275267"/>
    </source>
</evidence>
<proteinExistence type="predicted"/>
<name>A0A3L6PKW9_PANMI</name>